<evidence type="ECO:0000313" key="2">
    <source>
        <dbReference type="EMBL" id="KIJ96044.1"/>
    </source>
</evidence>
<keyword evidence="1" id="KW-0812">Transmembrane</keyword>
<dbReference type="HOGENOM" id="CLU_959984_0_0_1"/>
<gene>
    <name evidence="2" type="ORF">K443DRAFT_10921</name>
</gene>
<keyword evidence="1" id="KW-0472">Membrane</keyword>
<protein>
    <submittedName>
        <fullName evidence="2">Uncharacterized protein</fullName>
    </submittedName>
</protein>
<keyword evidence="1" id="KW-1133">Transmembrane helix</keyword>
<dbReference type="EMBL" id="KN838734">
    <property type="protein sequence ID" value="KIJ96044.1"/>
    <property type="molecule type" value="Genomic_DNA"/>
</dbReference>
<feature type="transmembrane region" description="Helical" evidence="1">
    <location>
        <begin position="88"/>
        <end position="108"/>
    </location>
</feature>
<dbReference type="OrthoDB" id="416741at2759"/>
<evidence type="ECO:0000256" key="1">
    <source>
        <dbReference type="SAM" id="Phobius"/>
    </source>
</evidence>
<evidence type="ECO:0000313" key="3">
    <source>
        <dbReference type="Proteomes" id="UP000054477"/>
    </source>
</evidence>
<accession>A0A0C9WK93</accession>
<reference evidence="3" key="2">
    <citation type="submission" date="2015-01" db="EMBL/GenBank/DDBJ databases">
        <title>Evolutionary Origins and Diversification of the Mycorrhizal Mutualists.</title>
        <authorList>
            <consortium name="DOE Joint Genome Institute"/>
            <consortium name="Mycorrhizal Genomics Consortium"/>
            <person name="Kohler A."/>
            <person name="Kuo A."/>
            <person name="Nagy L.G."/>
            <person name="Floudas D."/>
            <person name="Copeland A."/>
            <person name="Barry K.W."/>
            <person name="Cichocki N."/>
            <person name="Veneault-Fourrey C."/>
            <person name="LaButti K."/>
            <person name="Lindquist E.A."/>
            <person name="Lipzen A."/>
            <person name="Lundell T."/>
            <person name="Morin E."/>
            <person name="Murat C."/>
            <person name="Riley R."/>
            <person name="Ohm R."/>
            <person name="Sun H."/>
            <person name="Tunlid A."/>
            <person name="Henrissat B."/>
            <person name="Grigoriev I.V."/>
            <person name="Hibbett D.S."/>
            <person name="Martin F."/>
        </authorList>
    </citation>
    <scope>NUCLEOTIDE SEQUENCE [LARGE SCALE GENOMIC DNA]</scope>
    <source>
        <strain evidence="3">LaAM-08-1</strain>
    </source>
</reference>
<keyword evidence="3" id="KW-1185">Reference proteome</keyword>
<proteinExistence type="predicted"/>
<sequence length="290" mass="32570">MRTGSSLAPFADLSLAQQCQWSHLCGSSAGEAHSITLTRFFSTTPHVILLPQAQPPKSTTSTTKLGFDILAPLGVASLRTSRRLARSLESITFILFFHFFLSIFSVFFHTPLGPYCASLFLYLEIQHHLTNLFAEYQKYLYPVDGDEAIDIPLSTPAKRIPLEILDIAWCSPNVESLVKVTLKYTFQGIIFVEERQVASTLGRLLETLRAAGHHPLCSSRDAVKLFRDKEINIYYDLGDDDGDITDLVDLAERERYVIPSTEAILSYDNAINLIHHLFALISRDAFTPHH</sequence>
<dbReference type="AlphaFoldDB" id="A0A0C9WK93"/>
<name>A0A0C9WK93_9AGAR</name>
<organism evidence="2 3">
    <name type="scientific">Laccaria amethystina LaAM-08-1</name>
    <dbReference type="NCBI Taxonomy" id="1095629"/>
    <lineage>
        <taxon>Eukaryota</taxon>
        <taxon>Fungi</taxon>
        <taxon>Dikarya</taxon>
        <taxon>Basidiomycota</taxon>
        <taxon>Agaricomycotina</taxon>
        <taxon>Agaricomycetes</taxon>
        <taxon>Agaricomycetidae</taxon>
        <taxon>Agaricales</taxon>
        <taxon>Agaricineae</taxon>
        <taxon>Hydnangiaceae</taxon>
        <taxon>Laccaria</taxon>
    </lineage>
</organism>
<dbReference type="Proteomes" id="UP000054477">
    <property type="component" value="Unassembled WGS sequence"/>
</dbReference>
<reference evidence="2 3" key="1">
    <citation type="submission" date="2014-04" db="EMBL/GenBank/DDBJ databases">
        <authorList>
            <consortium name="DOE Joint Genome Institute"/>
            <person name="Kuo A."/>
            <person name="Kohler A."/>
            <person name="Nagy L.G."/>
            <person name="Floudas D."/>
            <person name="Copeland A."/>
            <person name="Barry K.W."/>
            <person name="Cichocki N."/>
            <person name="Veneault-Fourrey C."/>
            <person name="LaButti K."/>
            <person name="Lindquist E.A."/>
            <person name="Lipzen A."/>
            <person name="Lundell T."/>
            <person name="Morin E."/>
            <person name="Murat C."/>
            <person name="Sun H."/>
            <person name="Tunlid A."/>
            <person name="Henrissat B."/>
            <person name="Grigoriev I.V."/>
            <person name="Hibbett D.S."/>
            <person name="Martin F."/>
            <person name="Nordberg H.P."/>
            <person name="Cantor M.N."/>
            <person name="Hua S.X."/>
        </authorList>
    </citation>
    <scope>NUCLEOTIDE SEQUENCE [LARGE SCALE GENOMIC DNA]</scope>
    <source>
        <strain evidence="2 3">LaAM-08-1</strain>
    </source>
</reference>
<dbReference type="STRING" id="1095629.A0A0C9WK93"/>